<evidence type="ECO:0000313" key="2">
    <source>
        <dbReference type="Proteomes" id="UP000831701"/>
    </source>
</evidence>
<proteinExistence type="predicted"/>
<organism evidence="1 2">
    <name type="scientific">Scortum barcoo</name>
    <name type="common">barcoo grunter</name>
    <dbReference type="NCBI Taxonomy" id="214431"/>
    <lineage>
        <taxon>Eukaryota</taxon>
        <taxon>Metazoa</taxon>
        <taxon>Chordata</taxon>
        <taxon>Craniata</taxon>
        <taxon>Vertebrata</taxon>
        <taxon>Euteleostomi</taxon>
        <taxon>Actinopterygii</taxon>
        <taxon>Neopterygii</taxon>
        <taxon>Teleostei</taxon>
        <taxon>Neoteleostei</taxon>
        <taxon>Acanthomorphata</taxon>
        <taxon>Eupercaria</taxon>
        <taxon>Centrarchiformes</taxon>
        <taxon>Terapontoidei</taxon>
        <taxon>Terapontidae</taxon>
        <taxon>Scortum</taxon>
    </lineage>
</organism>
<accession>A0ACB8VRY7</accession>
<dbReference type="Proteomes" id="UP000831701">
    <property type="component" value="Chromosome 18"/>
</dbReference>
<name>A0ACB8VRY7_9TELE</name>
<evidence type="ECO:0000313" key="1">
    <source>
        <dbReference type="EMBL" id="KAI3358376.1"/>
    </source>
</evidence>
<feature type="non-terminal residue" evidence="1">
    <location>
        <position position="524"/>
    </location>
</feature>
<dbReference type="EMBL" id="CM041548">
    <property type="protein sequence ID" value="KAI3358376.1"/>
    <property type="molecule type" value="Genomic_DNA"/>
</dbReference>
<protein>
    <submittedName>
        <fullName evidence="1">Uncharacterized protein</fullName>
    </submittedName>
</protein>
<comment type="caution">
    <text evidence="1">The sequence shown here is derived from an EMBL/GenBank/DDBJ whole genome shotgun (WGS) entry which is preliminary data.</text>
</comment>
<reference evidence="1" key="1">
    <citation type="submission" date="2022-04" db="EMBL/GenBank/DDBJ databases">
        <title>Jade perch genome.</title>
        <authorList>
            <person name="Chao B."/>
        </authorList>
    </citation>
    <scope>NUCLEOTIDE SEQUENCE</scope>
    <source>
        <strain evidence="1">CB-2022</strain>
    </source>
</reference>
<keyword evidence="2" id="KW-1185">Reference proteome</keyword>
<sequence>YPVALTQTLPPTHTLYWNTSFTTIDSVTTERQITTYPNQKPWMNKEVRLLLKARNSAFRSGDAQAYSTSRADLKRGIKKAKQAYKLKVEEYFVNSDTRRMWQGIQAITDHKPSNFTPTVMNVSFLNELNDFYARFDKDNKEKTIKPKPSDDHQTLTLSPTDVQNALSQINARKAAGPDGIPGRVLRACAEQLAGVFTDIFNLSLAQTAVPACFKTTLIVPEHRGCCIYSAALCTLHLENKNTYARRMLFVDFSSAFNTVIPSKLITKPGDLGISIPLLLLDYGLSDQQTSACSGQATTAPPPSHSTLAHYRPVCWARSSTPSSPMTARPMYGSNSITKFADDITVIGLISDNDESHYIGQRFEHLAMHGVLTDNNLLLNTSKTKELIVDFRKVKRETHDPIHINGMAVERVSSFKFLGTHISENLSWTTNTSSLIKKAHQRLFFFEDTEEEPSVLCHPRQLLPVCDREYPNQLYHSLVWELLCSRTARHCRGCSCPPGSVTGASRTKTSRFRNSFFPTAVSLLN</sequence>
<gene>
    <name evidence="1" type="ORF">L3Q82_014690</name>
</gene>
<feature type="non-terminal residue" evidence="1">
    <location>
        <position position="1"/>
    </location>
</feature>